<dbReference type="KEGG" id="vg:36843485"/>
<feature type="compositionally biased region" description="Basic and acidic residues" evidence="1">
    <location>
        <begin position="16"/>
        <end position="54"/>
    </location>
</feature>
<dbReference type="GeneID" id="36843485"/>
<gene>
    <name evidence="2" type="ORF">pqer_cds_601</name>
</gene>
<evidence type="ECO:0000313" key="2">
    <source>
        <dbReference type="EMBL" id="AVK75023.1"/>
    </source>
</evidence>
<dbReference type="EMBL" id="MG011689">
    <property type="protein sequence ID" value="AVK75023.1"/>
    <property type="molecule type" value="Genomic_DNA"/>
</dbReference>
<reference evidence="2" key="1">
    <citation type="journal article" date="2018" name="Nat. Commun.">
        <title>Diversity and evolution of the emerging Pandoraviridae family.</title>
        <authorList>
            <person name="Legendre M."/>
            <person name="Fabre E."/>
            <person name="Poirot O."/>
            <person name="Jeudy S."/>
            <person name="Lartigue A."/>
            <person name="Alempic J.M."/>
            <person name="Beucher L."/>
            <person name="Philippe N."/>
            <person name="Bertaux L."/>
            <person name="Christo-Foroux E."/>
            <person name="Labadie K."/>
            <person name="Coute Y."/>
            <person name="Abergel C."/>
            <person name="Claverie J.M."/>
        </authorList>
    </citation>
    <scope>NUCLEOTIDE SEQUENCE [LARGE SCALE GENOMIC DNA]</scope>
    <source>
        <strain evidence="2">Quercus</strain>
    </source>
</reference>
<dbReference type="Proteomes" id="UP000248852">
    <property type="component" value="Segment"/>
</dbReference>
<protein>
    <submittedName>
        <fullName evidence="2">Uncharacterized protein</fullName>
    </submittedName>
</protein>
<dbReference type="RefSeq" id="YP_009483292.1">
    <property type="nucleotide sequence ID" value="NC_037667.1"/>
</dbReference>
<evidence type="ECO:0000256" key="1">
    <source>
        <dbReference type="SAM" id="MobiDB-lite"/>
    </source>
</evidence>
<organism evidence="2">
    <name type="scientific">Pandoravirus quercus</name>
    <dbReference type="NCBI Taxonomy" id="2107709"/>
    <lineage>
        <taxon>Viruses</taxon>
        <taxon>Pandoravirus</taxon>
    </lineage>
</organism>
<name>A0A2U7U998_9VIRU</name>
<sequence length="192" mass="22368">MTTKSNDPTMVETPEDALRDYAERRKAERDEARRKRAQEEADRIAHEKQRRAEWESNQAKQYEATCQLWTRHDPAGKYIRGVGRAIETDAAVQRALTGHIRDTGETNITFLSNNWPVGWEDRIVGWSEYVPKEQRGAMLHQIVHDPDLARKRKIAEGPFAGWTFECRSGWFDPYCRLVDRRGRWGSIKDALL</sequence>
<accession>A0A2U7U998</accession>
<feature type="region of interest" description="Disordered" evidence="1">
    <location>
        <begin position="1"/>
        <end position="57"/>
    </location>
</feature>
<proteinExistence type="predicted"/>